<dbReference type="AlphaFoldDB" id="A0A5Q0UJ99"/>
<keyword evidence="6 9" id="KW-1133">Transmembrane helix</keyword>
<feature type="domain" description="Protein export membrane protein SecD/SecF C-terminal" evidence="10">
    <location>
        <begin position="339"/>
        <end position="442"/>
    </location>
</feature>
<evidence type="ECO:0000313" key="11">
    <source>
        <dbReference type="EMBL" id="QGA81035.1"/>
    </source>
</evidence>
<feature type="transmembrane region" description="Helical" evidence="9">
    <location>
        <begin position="356"/>
        <end position="377"/>
    </location>
</feature>
<organism evidence="11 12">
    <name type="scientific">Candidatus Nanohalobium constans</name>
    <dbReference type="NCBI Taxonomy" id="2565781"/>
    <lineage>
        <taxon>Archaea</taxon>
        <taxon>Candidatus Nanohalarchaeota</taxon>
        <taxon>Candidatus Nanohalobia</taxon>
        <taxon>Candidatus Nanohalobiales</taxon>
        <taxon>Candidatus Nanohalobiaceae</taxon>
        <taxon>Candidatus Nanohalobium</taxon>
    </lineage>
</organism>
<dbReference type="GO" id="GO:0005886">
    <property type="term" value="C:plasma membrane"/>
    <property type="evidence" value="ECO:0007669"/>
    <property type="project" value="UniProtKB-SubCell"/>
</dbReference>
<evidence type="ECO:0000256" key="5">
    <source>
        <dbReference type="ARBA" id="ARBA00022927"/>
    </source>
</evidence>
<evidence type="ECO:0000256" key="4">
    <source>
        <dbReference type="ARBA" id="ARBA00022692"/>
    </source>
</evidence>
<feature type="transmembrane region" description="Helical" evidence="9">
    <location>
        <begin position="475"/>
        <end position="492"/>
    </location>
</feature>
<dbReference type="InterPro" id="IPR022813">
    <property type="entry name" value="SecD/SecF_arch_bac"/>
</dbReference>
<keyword evidence="8 9" id="KW-0472">Membrane</keyword>
<dbReference type="Gene3D" id="3.30.70.3220">
    <property type="match status" value="1"/>
</dbReference>
<evidence type="ECO:0000256" key="9">
    <source>
        <dbReference type="SAM" id="Phobius"/>
    </source>
</evidence>
<evidence type="ECO:0000259" key="10">
    <source>
        <dbReference type="Pfam" id="PF02355"/>
    </source>
</evidence>
<accession>A0A5Q0UJ99</accession>
<feature type="transmembrane region" description="Helical" evidence="9">
    <location>
        <begin position="530"/>
        <end position="549"/>
    </location>
</feature>
<name>A0A5Q0UJ99_9ARCH</name>
<evidence type="ECO:0000256" key="2">
    <source>
        <dbReference type="ARBA" id="ARBA00022448"/>
    </source>
</evidence>
<dbReference type="PANTHER" id="PTHR30081">
    <property type="entry name" value="PROTEIN-EXPORT MEMBRANE PROTEIN SEC"/>
    <property type="match status" value="1"/>
</dbReference>
<dbReference type="OrthoDB" id="146638at2157"/>
<dbReference type="PANTHER" id="PTHR30081:SF1">
    <property type="entry name" value="PROTEIN TRANSLOCASE SUBUNIT SECD"/>
    <property type="match status" value="1"/>
</dbReference>
<keyword evidence="2" id="KW-0813">Transport</keyword>
<evidence type="ECO:0000313" key="12">
    <source>
        <dbReference type="Proteomes" id="UP000377803"/>
    </source>
</evidence>
<dbReference type="SUPFAM" id="SSF82866">
    <property type="entry name" value="Multidrug efflux transporter AcrB transmembrane domain"/>
    <property type="match status" value="1"/>
</dbReference>
<evidence type="ECO:0000256" key="7">
    <source>
        <dbReference type="ARBA" id="ARBA00023010"/>
    </source>
</evidence>
<feature type="transmembrane region" description="Helical" evidence="9">
    <location>
        <begin position="410"/>
        <end position="430"/>
    </location>
</feature>
<dbReference type="GeneID" id="42365567"/>
<feature type="transmembrane region" description="Helical" evidence="9">
    <location>
        <begin position="384"/>
        <end position="404"/>
    </location>
</feature>
<evidence type="ECO:0000256" key="8">
    <source>
        <dbReference type="ARBA" id="ARBA00023136"/>
    </source>
</evidence>
<keyword evidence="12" id="KW-1185">Reference proteome</keyword>
<evidence type="ECO:0000256" key="3">
    <source>
        <dbReference type="ARBA" id="ARBA00022475"/>
    </source>
</evidence>
<dbReference type="Pfam" id="PF02355">
    <property type="entry name" value="SecD_SecF_C"/>
    <property type="match status" value="1"/>
</dbReference>
<dbReference type="Proteomes" id="UP000377803">
    <property type="component" value="Chromosome"/>
</dbReference>
<dbReference type="KEGG" id="ncon:LC1Nh_1169"/>
<feature type="transmembrane region" description="Helical" evidence="9">
    <location>
        <begin position="451"/>
        <end position="469"/>
    </location>
</feature>
<reference evidence="12" key="1">
    <citation type="submission" date="2019-05" db="EMBL/GenBank/DDBJ databases">
        <title>Candidatus Nanohalobium constans, a novel model system to study the DPANN nano-sized archaea: genomic and physiological characterization of a nanoarchaeon co-cultured with its chitinotrophic host.</title>
        <authorList>
            <person name="La Cono V."/>
            <person name="Arcadi E."/>
            <person name="Crisafi F."/>
            <person name="Denaro R."/>
            <person name="La Spada G."/>
            <person name="Messina E."/>
            <person name="Smedile F."/>
            <person name="Toshchakov S.V."/>
            <person name="Shevchenko M.A."/>
            <person name="Golyshin P.N."/>
            <person name="Golyshina O.V."/>
            <person name="Ferrer M."/>
            <person name="Rohde M."/>
            <person name="Mushegian A."/>
            <person name="Sorokin D.Y."/>
            <person name="Giuliano L."/>
            <person name="Yakimov M.M."/>
        </authorList>
    </citation>
    <scope>NUCLEOTIDE SEQUENCE [LARGE SCALE GENOMIC DNA]</scope>
    <source>
        <strain evidence="12">LC1Nh</strain>
    </source>
</reference>
<dbReference type="InterPro" id="IPR048634">
    <property type="entry name" value="SecD_SecF_C"/>
</dbReference>
<keyword evidence="4 9" id="KW-0812">Transmembrane</keyword>
<dbReference type="Gene3D" id="1.20.1640.10">
    <property type="entry name" value="Multidrug efflux transporter AcrB transmembrane domain"/>
    <property type="match status" value="1"/>
</dbReference>
<dbReference type="RefSeq" id="WP_153550783.1">
    <property type="nucleotide sequence ID" value="NZ_CP040089.1"/>
</dbReference>
<comment type="subcellular location">
    <subcellularLocation>
        <location evidence="1">Cell membrane</location>
        <topology evidence="1">Multi-pass membrane protein</topology>
    </subcellularLocation>
</comment>
<dbReference type="EMBL" id="CP040089">
    <property type="protein sequence ID" value="QGA81035.1"/>
    <property type="molecule type" value="Genomic_DNA"/>
</dbReference>
<feature type="transmembrane region" description="Helical" evidence="9">
    <location>
        <begin position="12"/>
        <end position="29"/>
    </location>
</feature>
<gene>
    <name evidence="11" type="primary">secD</name>
    <name evidence="11" type="ORF">LC1Nh_1169</name>
</gene>
<dbReference type="GO" id="GO:0015031">
    <property type="term" value="P:protein transport"/>
    <property type="evidence" value="ECO:0007669"/>
    <property type="project" value="UniProtKB-KW"/>
</dbReference>
<keyword evidence="7" id="KW-0811">Translocation</keyword>
<keyword evidence="3" id="KW-1003">Cell membrane</keyword>
<protein>
    <submittedName>
        <fullName evidence="11">Preprotein translocase subunit SecD</fullName>
    </submittedName>
</protein>
<feature type="transmembrane region" description="Helical" evidence="9">
    <location>
        <begin position="499"/>
        <end position="518"/>
    </location>
</feature>
<evidence type="ECO:0000256" key="1">
    <source>
        <dbReference type="ARBA" id="ARBA00004651"/>
    </source>
</evidence>
<proteinExistence type="predicted"/>
<evidence type="ECO:0000256" key="6">
    <source>
        <dbReference type="ARBA" id="ARBA00022989"/>
    </source>
</evidence>
<sequence>MDKKDLLKEWRIWVLVLALIASTALLIPWNSSTLFFDTSGDEVGFQTNLDNRTSIDFSGGTRMLLELQSNATGEELQTQADDVRQTLEIRLSNLNIPDPSVRVVDIGGGNYRIQVEASSSNQTRLRNVIQREGSFEARMPVPVQNEKNFTLGSNTYSFQVQNQSVEVTGLDNSYSKLVGPNERFQIEDNGIDNYNTSFIYQVYNESTETADIEVVAYSGDDIQSVVDSDSRLEGGAGNYQFSFPVIISTASANNVLHVAENYGSSVGQESDLTLENGEFARLGLYVDGERQTALRMGSEFARQVVTKPRIQGGAESRSQAQAEMEELQVILESGSLATPVEVVSSSTLSAARGSQFMTAAILSIIGSLVAVGFAVFARYKDPRVVIPIVFTGASEVYILLGAYFTTLGTLSLSAVAGIIAAVGTGVDDQIIITDESGREELQGWQQKMKNAFFVIFTSAASTIGAMLPILSPGSISYLIGAAGVGLMGYTLYTKGRNKHYIAIGAFAIMVGVFTSTLGPSGAALSTIHEFARTTILGILVGITITRPAFAKTIEFIKE</sequence>
<keyword evidence="5" id="KW-0653">Protein transport</keyword>